<dbReference type="AlphaFoldDB" id="A0A392Q1M9"/>
<organism evidence="1 2">
    <name type="scientific">Trifolium medium</name>
    <dbReference type="NCBI Taxonomy" id="97028"/>
    <lineage>
        <taxon>Eukaryota</taxon>
        <taxon>Viridiplantae</taxon>
        <taxon>Streptophyta</taxon>
        <taxon>Embryophyta</taxon>
        <taxon>Tracheophyta</taxon>
        <taxon>Spermatophyta</taxon>
        <taxon>Magnoliopsida</taxon>
        <taxon>eudicotyledons</taxon>
        <taxon>Gunneridae</taxon>
        <taxon>Pentapetalae</taxon>
        <taxon>rosids</taxon>
        <taxon>fabids</taxon>
        <taxon>Fabales</taxon>
        <taxon>Fabaceae</taxon>
        <taxon>Papilionoideae</taxon>
        <taxon>50 kb inversion clade</taxon>
        <taxon>NPAAA clade</taxon>
        <taxon>Hologalegina</taxon>
        <taxon>IRL clade</taxon>
        <taxon>Trifolieae</taxon>
        <taxon>Trifolium</taxon>
    </lineage>
</organism>
<comment type="caution">
    <text evidence="1">The sequence shown here is derived from an EMBL/GenBank/DDBJ whole genome shotgun (WGS) entry which is preliminary data.</text>
</comment>
<name>A0A392Q1M9_9FABA</name>
<dbReference type="Proteomes" id="UP000265520">
    <property type="component" value="Unassembled WGS sequence"/>
</dbReference>
<dbReference type="EMBL" id="LXQA010106838">
    <property type="protein sequence ID" value="MCI17739.1"/>
    <property type="molecule type" value="Genomic_DNA"/>
</dbReference>
<evidence type="ECO:0000313" key="1">
    <source>
        <dbReference type="EMBL" id="MCI17739.1"/>
    </source>
</evidence>
<evidence type="ECO:0000313" key="2">
    <source>
        <dbReference type="Proteomes" id="UP000265520"/>
    </source>
</evidence>
<proteinExistence type="predicted"/>
<feature type="non-terminal residue" evidence="1">
    <location>
        <position position="78"/>
    </location>
</feature>
<accession>A0A392Q1M9</accession>
<sequence length="78" mass="8580">MKVDYATEVKVDRPALKHVEKKVTARLDTSVSNDVVTPPVEDVQTRIPAPAHEGQDTEKLATKEEAHSLSMGLDNNAR</sequence>
<reference evidence="1 2" key="1">
    <citation type="journal article" date="2018" name="Front. Plant Sci.">
        <title>Red Clover (Trifolium pratense) and Zigzag Clover (T. medium) - A Picture of Genomic Similarities and Differences.</title>
        <authorList>
            <person name="Dluhosova J."/>
            <person name="Istvanek J."/>
            <person name="Nedelnik J."/>
            <person name="Repkova J."/>
        </authorList>
    </citation>
    <scope>NUCLEOTIDE SEQUENCE [LARGE SCALE GENOMIC DNA]</scope>
    <source>
        <strain evidence="2">cv. 10/8</strain>
        <tissue evidence="1">Leaf</tissue>
    </source>
</reference>
<keyword evidence="2" id="KW-1185">Reference proteome</keyword>
<protein>
    <submittedName>
        <fullName evidence="1">Uncharacterized protein</fullName>
    </submittedName>
</protein>